<keyword evidence="2" id="KW-1185">Reference proteome</keyword>
<evidence type="ECO:0000313" key="1">
    <source>
        <dbReference type="EMBL" id="AJA07488.1"/>
    </source>
</evidence>
<dbReference type="HOGENOM" id="CLU_2620200_0_0_5"/>
<organism evidence="1 2">
    <name type="scientific">Sphingopyxis fribergensis</name>
    <dbReference type="NCBI Taxonomy" id="1515612"/>
    <lineage>
        <taxon>Bacteria</taxon>
        <taxon>Pseudomonadati</taxon>
        <taxon>Pseudomonadota</taxon>
        <taxon>Alphaproteobacteria</taxon>
        <taxon>Sphingomonadales</taxon>
        <taxon>Sphingomonadaceae</taxon>
        <taxon>Sphingopyxis</taxon>
    </lineage>
</organism>
<name>A0A0A7PE25_9SPHN</name>
<reference evidence="1 2" key="1">
    <citation type="journal article" date="2015" name="Int. J. Syst. Evol. Microbiol.">
        <title>Description of Sphingopyxis fribergensis sp. nov. - a soil bacterium with the ability to degrade styrene and phenylacetic acid.</title>
        <authorList>
            <person name="Oelschlagel M."/>
            <person name="Ruckert C."/>
            <person name="Kalinowski J."/>
            <person name="Schmidt G."/>
            <person name="Schlomann M."/>
            <person name="Tischler D."/>
        </authorList>
    </citation>
    <scope>NUCLEOTIDE SEQUENCE [LARGE SCALE GENOMIC DNA]</scope>
    <source>
        <strain evidence="1 2">Kp5.2</strain>
    </source>
</reference>
<evidence type="ECO:0000313" key="2">
    <source>
        <dbReference type="Proteomes" id="UP000030907"/>
    </source>
</evidence>
<dbReference type="AlphaFoldDB" id="A0A0A7PE25"/>
<dbReference type="RefSeq" id="WP_148309011.1">
    <property type="nucleotide sequence ID" value="NZ_CP009122.1"/>
</dbReference>
<gene>
    <name evidence="1" type="ORF">SKP52_02790</name>
</gene>
<dbReference type="STRING" id="1515612.SKP52_02790"/>
<sequence length="78" mass="9073">MSYLWEKRALCGCGRAFHAWRGKTFFVDVDCCPDCGVSRDDMVVRTVRWNPPVYEGPWYRRTLVCEGLWEIKPSGEPS</sequence>
<dbReference type="Proteomes" id="UP000030907">
    <property type="component" value="Chromosome"/>
</dbReference>
<proteinExistence type="predicted"/>
<protein>
    <submittedName>
        <fullName evidence="1">Uncharacterized protein</fullName>
    </submittedName>
</protein>
<dbReference type="KEGG" id="sphk:SKP52_02790"/>
<dbReference type="EMBL" id="CP009122">
    <property type="protein sequence ID" value="AJA07488.1"/>
    <property type="molecule type" value="Genomic_DNA"/>
</dbReference>
<accession>A0A0A7PE25</accession>